<dbReference type="Pfam" id="PF12323">
    <property type="entry name" value="HTH_OrfB_IS605"/>
    <property type="match status" value="1"/>
</dbReference>
<keyword evidence="11" id="KW-0540">Nuclease</keyword>
<protein>
    <submittedName>
        <fullName evidence="11">Endonuclease</fullName>
    </submittedName>
</protein>
<name>A0A8S5QHA9_9CAUD</name>
<evidence type="ECO:0000259" key="9">
    <source>
        <dbReference type="Pfam" id="PF07282"/>
    </source>
</evidence>
<keyword evidence="6" id="KW-0238">DNA-binding</keyword>
<dbReference type="Pfam" id="PF07282">
    <property type="entry name" value="Cas12f1-like_TNB"/>
    <property type="match status" value="1"/>
</dbReference>
<dbReference type="InterPro" id="IPR051399">
    <property type="entry name" value="RNA-guided_DNA_endo/Transpos"/>
</dbReference>
<evidence type="ECO:0000313" key="11">
    <source>
        <dbReference type="EMBL" id="DAE18169.1"/>
    </source>
</evidence>
<evidence type="ECO:0000256" key="4">
    <source>
        <dbReference type="ARBA" id="ARBA00022723"/>
    </source>
</evidence>
<evidence type="ECO:0000259" key="10">
    <source>
        <dbReference type="Pfam" id="PF12323"/>
    </source>
</evidence>
<comment type="similarity">
    <text evidence="1">In the C-terminal section; belongs to the transposase 35 family.</text>
</comment>
<sequence length="365" mass="42624">MNKSFKVRIYPTKEQQVLLNKTFGASRFVYNYFLNLKSKLYEFYKINLSYISSSKVLTELKRHKTWLKEVDCVSLQQTLRDLDSAYQRFFNCRGKYSNFKRKQDKNSYRTNSNIKIGSRYITIPKVGLLRYKDAYKLEECNITKIYNITISKSSSGKYFASISAEVYIEAFEKTNQSVGIDLGLKDFAILSSGGKIKNPRISKSLEDKYRRLSKSFSRKVKGSANYQKAKLRLARFHEKISNIRKDFLHKLSTMLVSEYDIICMENLNISGLMKNHKLSKSFQDVSLSEFIRQLEYKAKWYGKNLSKIDRFYPSSQLCSNCGYQNKDVKNLNVREWTCPECGTHHDRDINSAINILNEGLRLLNS</sequence>
<dbReference type="GO" id="GO:0032196">
    <property type="term" value="P:transposition"/>
    <property type="evidence" value="ECO:0007669"/>
    <property type="project" value="UniProtKB-KW"/>
</dbReference>
<organism evidence="11">
    <name type="scientific">Myoviridae sp. ctdNl2</name>
    <dbReference type="NCBI Taxonomy" id="2825140"/>
    <lineage>
        <taxon>Viruses</taxon>
        <taxon>Duplodnaviria</taxon>
        <taxon>Heunggongvirae</taxon>
        <taxon>Uroviricota</taxon>
        <taxon>Caudoviricetes</taxon>
    </lineage>
</organism>
<dbReference type="GO" id="GO:0003677">
    <property type="term" value="F:DNA binding"/>
    <property type="evidence" value="ECO:0007669"/>
    <property type="project" value="UniProtKB-KW"/>
</dbReference>
<keyword evidence="3" id="KW-0815">Transposition</keyword>
<dbReference type="InterPro" id="IPR001959">
    <property type="entry name" value="Transposase"/>
</dbReference>
<dbReference type="NCBIfam" id="NF038281">
    <property type="entry name" value="IS200_TnpB"/>
    <property type="match status" value="1"/>
</dbReference>
<evidence type="ECO:0000256" key="7">
    <source>
        <dbReference type="ARBA" id="ARBA00023172"/>
    </source>
</evidence>
<keyword evidence="7" id="KW-0233">DNA recombination</keyword>
<dbReference type="NCBIfam" id="NF040570">
    <property type="entry name" value="guided_TnpB"/>
    <property type="match status" value="1"/>
</dbReference>
<dbReference type="GO" id="GO:0006310">
    <property type="term" value="P:DNA recombination"/>
    <property type="evidence" value="ECO:0007669"/>
    <property type="project" value="UniProtKB-KW"/>
</dbReference>
<dbReference type="InterPro" id="IPR053522">
    <property type="entry name" value="RNA-guided_endonuclease_TnpB"/>
</dbReference>
<dbReference type="InterPro" id="IPR021027">
    <property type="entry name" value="Transposase_put_HTH"/>
</dbReference>
<dbReference type="InterPro" id="IPR010095">
    <property type="entry name" value="Cas12f1-like_TNB"/>
</dbReference>
<keyword evidence="11" id="KW-0378">Hydrolase</keyword>
<keyword evidence="5" id="KW-0862">Zinc</keyword>
<feature type="domain" description="Transposase putative helix-turn-helix" evidence="10">
    <location>
        <begin position="1"/>
        <end position="42"/>
    </location>
</feature>
<evidence type="ECO:0000256" key="1">
    <source>
        <dbReference type="ARBA" id="ARBA00008761"/>
    </source>
</evidence>
<dbReference type="GO" id="GO:0004519">
    <property type="term" value="F:endonuclease activity"/>
    <property type="evidence" value="ECO:0007669"/>
    <property type="project" value="UniProtKB-KW"/>
</dbReference>
<feature type="domain" description="Cas12f1-like TNB" evidence="9">
    <location>
        <begin position="289"/>
        <end position="355"/>
    </location>
</feature>
<feature type="domain" description="Probable transposase IS891/IS1136/IS1341" evidence="8">
    <location>
        <begin position="169"/>
        <end position="275"/>
    </location>
</feature>
<evidence type="ECO:0000256" key="6">
    <source>
        <dbReference type="ARBA" id="ARBA00023125"/>
    </source>
</evidence>
<comment type="similarity">
    <text evidence="2">In the N-terminal section; belongs to the transposase 2 family.</text>
</comment>
<dbReference type="NCBIfam" id="TIGR01766">
    <property type="entry name" value="IS200/IS605 family accessory protein TnpB-like domain"/>
    <property type="match status" value="1"/>
</dbReference>
<dbReference type="PANTHER" id="PTHR30405">
    <property type="entry name" value="TRANSPOSASE"/>
    <property type="match status" value="1"/>
</dbReference>
<dbReference type="PANTHER" id="PTHR30405:SF25">
    <property type="entry name" value="RNA-GUIDED DNA ENDONUCLEASE INSQ-RELATED"/>
    <property type="match status" value="1"/>
</dbReference>
<dbReference type="Pfam" id="PF01385">
    <property type="entry name" value="OrfB_IS605"/>
    <property type="match status" value="1"/>
</dbReference>
<evidence type="ECO:0000259" key="8">
    <source>
        <dbReference type="Pfam" id="PF01385"/>
    </source>
</evidence>
<keyword evidence="4" id="KW-0479">Metal-binding</keyword>
<proteinExistence type="inferred from homology"/>
<evidence type="ECO:0000256" key="3">
    <source>
        <dbReference type="ARBA" id="ARBA00022578"/>
    </source>
</evidence>
<evidence type="ECO:0000256" key="5">
    <source>
        <dbReference type="ARBA" id="ARBA00022833"/>
    </source>
</evidence>
<evidence type="ECO:0000256" key="2">
    <source>
        <dbReference type="ARBA" id="ARBA00011044"/>
    </source>
</evidence>
<accession>A0A8S5QHA9</accession>
<reference evidence="11" key="1">
    <citation type="journal article" date="2021" name="Proc. Natl. Acad. Sci. U.S.A.">
        <title>A Catalog of Tens of Thousands of Viruses from Human Metagenomes Reveals Hidden Associations with Chronic Diseases.</title>
        <authorList>
            <person name="Tisza M.J."/>
            <person name="Buck C.B."/>
        </authorList>
    </citation>
    <scope>NUCLEOTIDE SEQUENCE</scope>
    <source>
        <strain evidence="11">CtdNl2</strain>
    </source>
</reference>
<keyword evidence="11" id="KW-0255">Endonuclease</keyword>
<dbReference type="GO" id="GO:0046872">
    <property type="term" value="F:metal ion binding"/>
    <property type="evidence" value="ECO:0007669"/>
    <property type="project" value="UniProtKB-KW"/>
</dbReference>
<dbReference type="EMBL" id="BK015652">
    <property type="protein sequence ID" value="DAE18169.1"/>
    <property type="molecule type" value="Genomic_DNA"/>
</dbReference>